<feature type="transmembrane region" description="Helical" evidence="9">
    <location>
        <begin position="143"/>
        <end position="170"/>
    </location>
</feature>
<evidence type="ECO:0000256" key="7">
    <source>
        <dbReference type="ARBA" id="ARBA00023065"/>
    </source>
</evidence>
<reference evidence="11 12" key="1">
    <citation type="journal article" date="2018" name="J. Allergy Clin. Immunol.">
        <title>High-quality assembly of Dermatophagoides pteronyssinus genome and transcriptome reveals a wide range of novel allergens.</title>
        <authorList>
            <person name="Liu X.Y."/>
            <person name="Yang K.Y."/>
            <person name="Wang M.Q."/>
            <person name="Kwok J.S."/>
            <person name="Zeng X."/>
            <person name="Yang Z."/>
            <person name="Xiao X.J."/>
            <person name="Lau C.P."/>
            <person name="Li Y."/>
            <person name="Huang Z.M."/>
            <person name="Ba J.G."/>
            <person name="Yim A.K."/>
            <person name="Ouyang C.Y."/>
            <person name="Ngai S.M."/>
            <person name="Chan T.F."/>
            <person name="Leung E.L."/>
            <person name="Liu L."/>
            <person name="Liu Z.G."/>
            <person name="Tsui S.K."/>
        </authorList>
    </citation>
    <scope>NUCLEOTIDE SEQUENCE [LARGE SCALE GENOMIC DNA]</scope>
    <source>
        <strain evidence="11">Derp</strain>
    </source>
</reference>
<evidence type="ECO:0000313" key="11">
    <source>
        <dbReference type="EMBL" id="KAH9426630.1"/>
    </source>
</evidence>
<keyword evidence="8 9" id="KW-0472">Membrane</keyword>
<protein>
    <recommendedName>
        <fullName evidence="10">SLC41A/MgtE integral membrane domain-containing protein</fullName>
    </recommendedName>
</protein>
<reference evidence="11 12" key="2">
    <citation type="journal article" date="2022" name="Mol. Biol. Evol.">
        <title>Comparative Genomics Reveals Insights into the Divergent Evolution of Astigmatic Mites and Household Pest Adaptations.</title>
        <authorList>
            <person name="Xiong Q."/>
            <person name="Wan A.T."/>
            <person name="Liu X."/>
            <person name="Fung C.S."/>
            <person name="Xiao X."/>
            <person name="Malainual N."/>
            <person name="Hou J."/>
            <person name="Wang L."/>
            <person name="Wang M."/>
            <person name="Yang K.Y."/>
            <person name="Cui Y."/>
            <person name="Leung E.L."/>
            <person name="Nong W."/>
            <person name="Shin S.K."/>
            <person name="Au S.W."/>
            <person name="Jeong K.Y."/>
            <person name="Chew F.T."/>
            <person name="Hui J.H."/>
            <person name="Leung T.F."/>
            <person name="Tungtrongchitr A."/>
            <person name="Zhong N."/>
            <person name="Liu Z."/>
            <person name="Tsui S.K."/>
        </authorList>
    </citation>
    <scope>NUCLEOTIDE SEQUENCE [LARGE SCALE GENOMIC DNA]</scope>
    <source>
        <strain evidence="11">Derp</strain>
    </source>
</reference>
<keyword evidence="6 9" id="KW-1133">Transmembrane helix</keyword>
<dbReference type="SUPFAM" id="SSF161093">
    <property type="entry name" value="MgtE membrane domain-like"/>
    <property type="match status" value="2"/>
</dbReference>
<keyword evidence="3" id="KW-0813">Transport</keyword>
<feature type="transmembrane region" description="Helical" evidence="9">
    <location>
        <begin position="248"/>
        <end position="268"/>
    </location>
</feature>
<comment type="similarity">
    <text evidence="2">Belongs to the SLC41A transporter family.</text>
</comment>
<name>A0ABQ8JVX4_DERPT</name>
<evidence type="ECO:0000313" key="12">
    <source>
        <dbReference type="Proteomes" id="UP000887458"/>
    </source>
</evidence>
<feature type="transmembrane region" description="Helical" evidence="9">
    <location>
        <begin position="429"/>
        <end position="452"/>
    </location>
</feature>
<dbReference type="EMBL" id="NJHN03000008">
    <property type="protein sequence ID" value="KAH9426630.1"/>
    <property type="molecule type" value="Genomic_DNA"/>
</dbReference>
<feature type="domain" description="SLC41A/MgtE integral membrane" evidence="10">
    <location>
        <begin position="283"/>
        <end position="441"/>
    </location>
</feature>
<feature type="non-terminal residue" evidence="11">
    <location>
        <position position="1"/>
    </location>
</feature>
<keyword evidence="12" id="KW-1185">Reference proteome</keyword>
<proteinExistence type="inferred from homology"/>
<dbReference type="InterPro" id="IPR036739">
    <property type="entry name" value="SLC41_membr_dom_sf"/>
</dbReference>
<accession>A0ABQ8JVX4</accession>
<evidence type="ECO:0000256" key="8">
    <source>
        <dbReference type="ARBA" id="ARBA00023136"/>
    </source>
</evidence>
<comment type="subcellular location">
    <subcellularLocation>
        <location evidence="1">Membrane</location>
        <topology evidence="1">Multi-pass membrane protein</topology>
    </subcellularLocation>
</comment>
<dbReference type="InterPro" id="IPR006667">
    <property type="entry name" value="SLC41_membr_dom"/>
</dbReference>
<evidence type="ECO:0000256" key="6">
    <source>
        <dbReference type="ARBA" id="ARBA00022989"/>
    </source>
</evidence>
<feature type="transmembrane region" description="Helical" evidence="9">
    <location>
        <begin position="29"/>
        <end position="49"/>
    </location>
</feature>
<keyword evidence="4 9" id="KW-0812">Transmembrane</keyword>
<dbReference type="InterPro" id="IPR045349">
    <property type="entry name" value="SLC41A1-3"/>
</dbReference>
<dbReference type="Proteomes" id="UP000887458">
    <property type="component" value="Unassembled WGS sequence"/>
</dbReference>
<gene>
    <name evidence="11" type="ORF">DERP_002729</name>
</gene>
<feature type="transmembrane region" description="Helical" evidence="9">
    <location>
        <begin position="101"/>
        <end position="123"/>
    </location>
</feature>
<feature type="domain" description="SLC41A/MgtE integral membrane" evidence="10">
    <location>
        <begin position="65"/>
        <end position="201"/>
    </location>
</feature>
<feature type="transmembrane region" description="Helical" evidence="9">
    <location>
        <begin position="214"/>
        <end position="236"/>
    </location>
</feature>
<feature type="transmembrane region" description="Helical" evidence="9">
    <location>
        <begin position="352"/>
        <end position="374"/>
    </location>
</feature>
<keyword evidence="7" id="KW-0406">Ion transport</keyword>
<evidence type="ECO:0000256" key="9">
    <source>
        <dbReference type="SAM" id="Phobius"/>
    </source>
</evidence>
<feature type="transmembrane region" description="Helical" evidence="9">
    <location>
        <begin position="386"/>
        <end position="409"/>
    </location>
</feature>
<sequence>TKMIENIEHQHGGGGYQAQNSWTIFRQMIIPFFLSGLGCGLAGIVLNHVAEWPVFIDIPQISIMVPAFIGMIGNIETTLASRLSTNANLGRMDTWKDIGQVVGGNFLVIECQSILMSLFAAFMSLLISTIRETTRDKITLETTFILCAGSVISSILANTLIASIVTILVIIGRRININPDNISAPVAACMGDASTVAILANINSLLYSQNPKNQLYISVTILAITVLIMAPVFIYLARHNNSTRSVIYSGWIPLLAAILLCKPAGLIMELSMEQWPVISTFFPLVDGVGAQAAGLQTSRISTFLHSTSQMTKTKQDSSSTELQQQQQERQTTKKWFFSPLHVFFSKELHSKLVRMLTFITPISHLIFLSIIFGVQHLLNEPSFHFTIAFILTHLIAVFLQIIILLYLSYLAVFWTWNHGINPDNSVMPLATTLSDSLGICFITIGFHLLNLFNDINTK</sequence>
<evidence type="ECO:0000256" key="4">
    <source>
        <dbReference type="ARBA" id="ARBA00022692"/>
    </source>
</evidence>
<dbReference type="PANTHER" id="PTHR16228:SF21">
    <property type="entry name" value="SLC41A_MGTE INTEGRAL MEMBRANE DOMAIN-CONTAINING PROTEIN"/>
    <property type="match status" value="1"/>
</dbReference>
<evidence type="ECO:0000256" key="1">
    <source>
        <dbReference type="ARBA" id="ARBA00004141"/>
    </source>
</evidence>
<evidence type="ECO:0000256" key="2">
    <source>
        <dbReference type="ARBA" id="ARBA00009749"/>
    </source>
</evidence>
<comment type="caution">
    <text evidence="11">The sequence shown here is derived from an EMBL/GenBank/DDBJ whole genome shotgun (WGS) entry which is preliminary data.</text>
</comment>
<evidence type="ECO:0000256" key="5">
    <source>
        <dbReference type="ARBA" id="ARBA00022842"/>
    </source>
</evidence>
<organism evidence="11 12">
    <name type="scientific">Dermatophagoides pteronyssinus</name>
    <name type="common">European house dust mite</name>
    <dbReference type="NCBI Taxonomy" id="6956"/>
    <lineage>
        <taxon>Eukaryota</taxon>
        <taxon>Metazoa</taxon>
        <taxon>Ecdysozoa</taxon>
        <taxon>Arthropoda</taxon>
        <taxon>Chelicerata</taxon>
        <taxon>Arachnida</taxon>
        <taxon>Acari</taxon>
        <taxon>Acariformes</taxon>
        <taxon>Sarcoptiformes</taxon>
        <taxon>Astigmata</taxon>
        <taxon>Psoroptidia</taxon>
        <taxon>Analgoidea</taxon>
        <taxon>Pyroglyphidae</taxon>
        <taxon>Dermatophagoidinae</taxon>
        <taxon>Dermatophagoides</taxon>
    </lineage>
</organism>
<evidence type="ECO:0000259" key="10">
    <source>
        <dbReference type="Pfam" id="PF01769"/>
    </source>
</evidence>
<dbReference type="PANTHER" id="PTHR16228">
    <property type="entry name" value="DIVALENT CATION TRANSPORTER SOLUTE CARRIER FAMILY 41"/>
    <property type="match status" value="1"/>
</dbReference>
<dbReference type="Pfam" id="PF01769">
    <property type="entry name" value="MgtE"/>
    <property type="match status" value="2"/>
</dbReference>
<keyword evidence="5" id="KW-0460">Magnesium</keyword>
<evidence type="ECO:0000256" key="3">
    <source>
        <dbReference type="ARBA" id="ARBA00022448"/>
    </source>
</evidence>
<dbReference type="Gene3D" id="1.10.357.20">
    <property type="entry name" value="SLC41 divalent cation transporters, integral membrane domain"/>
    <property type="match status" value="2"/>
</dbReference>